<keyword evidence="4 9" id="KW-0378">Hydrolase</keyword>
<dbReference type="AlphaFoldDB" id="A0A6P4IKV4"/>
<evidence type="ECO:0000256" key="7">
    <source>
        <dbReference type="PIRSR" id="PIRSR601461-1"/>
    </source>
</evidence>
<feature type="chain" id="PRO_5027761100" evidence="10">
    <location>
        <begin position="24"/>
        <end position="400"/>
    </location>
</feature>
<dbReference type="PANTHER" id="PTHR47966">
    <property type="entry name" value="BETA-SITE APP-CLEAVING ENZYME, ISOFORM A-RELATED"/>
    <property type="match status" value="1"/>
</dbReference>
<accession>A0A6P4IKV4</accession>
<dbReference type="GO" id="GO:0005764">
    <property type="term" value="C:lysosome"/>
    <property type="evidence" value="ECO:0007669"/>
    <property type="project" value="TreeGrafter"/>
</dbReference>
<evidence type="ECO:0000256" key="2">
    <source>
        <dbReference type="ARBA" id="ARBA00022670"/>
    </source>
</evidence>
<keyword evidence="6" id="KW-0325">Glycoprotein</keyword>
<dbReference type="Proteomes" id="UP001652661">
    <property type="component" value="Chromosome 3R"/>
</dbReference>
<dbReference type="GO" id="GO:0004190">
    <property type="term" value="F:aspartic-type endopeptidase activity"/>
    <property type="evidence" value="ECO:0007669"/>
    <property type="project" value="UniProtKB-KW"/>
</dbReference>
<dbReference type="FunFam" id="2.40.70.10:FF:000002">
    <property type="entry name" value="Vacuolar aspartic proteinase"/>
    <property type="match status" value="1"/>
</dbReference>
<feature type="domain" description="Peptidase A1" evidence="11">
    <location>
        <begin position="82"/>
        <end position="393"/>
    </location>
</feature>
<evidence type="ECO:0000256" key="4">
    <source>
        <dbReference type="ARBA" id="ARBA00022801"/>
    </source>
</evidence>
<dbReference type="InterPro" id="IPR033121">
    <property type="entry name" value="PEPTIDASE_A1"/>
</dbReference>
<dbReference type="PROSITE" id="PS51767">
    <property type="entry name" value="PEPTIDASE_A1"/>
    <property type="match status" value="1"/>
</dbReference>
<feature type="disulfide bond" evidence="8">
    <location>
        <begin position="113"/>
        <end position="120"/>
    </location>
</feature>
<protein>
    <submittedName>
        <fullName evidence="13">Lysosomal aspartic protease</fullName>
    </submittedName>
</protein>
<dbReference type="InterPro" id="IPR001969">
    <property type="entry name" value="Aspartic_peptidase_AS"/>
</dbReference>
<dbReference type="PROSITE" id="PS00141">
    <property type="entry name" value="ASP_PROTEASE"/>
    <property type="match status" value="2"/>
</dbReference>
<dbReference type="RefSeq" id="XP_017023396.1">
    <property type="nucleotide sequence ID" value="XM_017167907.3"/>
</dbReference>
<comment type="similarity">
    <text evidence="1 9">Belongs to the peptidase A1 family.</text>
</comment>
<evidence type="ECO:0000256" key="3">
    <source>
        <dbReference type="ARBA" id="ARBA00022750"/>
    </source>
</evidence>
<feature type="active site" evidence="7">
    <location>
        <position position="285"/>
    </location>
</feature>
<feature type="active site" evidence="7">
    <location>
        <position position="100"/>
    </location>
</feature>
<evidence type="ECO:0000256" key="8">
    <source>
        <dbReference type="PIRSR" id="PIRSR601461-2"/>
    </source>
</evidence>
<organism evidence="12 13">
    <name type="scientific">Drosophila kikkawai</name>
    <name type="common">Fruit fly</name>
    <dbReference type="NCBI Taxonomy" id="30033"/>
    <lineage>
        <taxon>Eukaryota</taxon>
        <taxon>Metazoa</taxon>
        <taxon>Ecdysozoa</taxon>
        <taxon>Arthropoda</taxon>
        <taxon>Hexapoda</taxon>
        <taxon>Insecta</taxon>
        <taxon>Pterygota</taxon>
        <taxon>Neoptera</taxon>
        <taxon>Endopterygota</taxon>
        <taxon>Diptera</taxon>
        <taxon>Brachycera</taxon>
        <taxon>Muscomorpha</taxon>
        <taxon>Ephydroidea</taxon>
        <taxon>Drosophilidae</taxon>
        <taxon>Drosophila</taxon>
        <taxon>Sophophora</taxon>
    </lineage>
</organism>
<dbReference type="Gene3D" id="2.40.70.10">
    <property type="entry name" value="Acid Proteases"/>
    <property type="match status" value="2"/>
</dbReference>
<reference evidence="13" key="1">
    <citation type="submission" date="2025-08" db="UniProtKB">
        <authorList>
            <consortium name="RefSeq"/>
        </authorList>
    </citation>
    <scope>IDENTIFICATION</scope>
    <source>
        <strain evidence="13">14028-0561.14</strain>
        <tissue evidence="13">Whole fly</tissue>
    </source>
</reference>
<evidence type="ECO:0000256" key="5">
    <source>
        <dbReference type="ARBA" id="ARBA00023157"/>
    </source>
</evidence>
<evidence type="ECO:0000256" key="1">
    <source>
        <dbReference type="ARBA" id="ARBA00007447"/>
    </source>
</evidence>
<keyword evidence="5 8" id="KW-1015">Disulfide bond</keyword>
<dbReference type="GO" id="GO:0006508">
    <property type="term" value="P:proteolysis"/>
    <property type="evidence" value="ECO:0007669"/>
    <property type="project" value="UniProtKB-KW"/>
</dbReference>
<evidence type="ECO:0000313" key="13">
    <source>
        <dbReference type="RefSeq" id="XP_017023396.1"/>
    </source>
</evidence>
<evidence type="ECO:0000256" key="10">
    <source>
        <dbReference type="SAM" id="SignalP"/>
    </source>
</evidence>
<dbReference type="FunFam" id="2.40.70.10:FF:000091">
    <property type="entry name" value="GG22202"/>
    <property type="match status" value="1"/>
</dbReference>
<keyword evidence="10" id="KW-0732">Signal</keyword>
<keyword evidence="2 9" id="KW-0645">Protease</keyword>
<dbReference type="InterPro" id="IPR021109">
    <property type="entry name" value="Peptidase_aspartic_dom_sf"/>
</dbReference>
<dbReference type="GeneID" id="108075452"/>
<dbReference type="PRINTS" id="PR00792">
    <property type="entry name" value="PEPSIN"/>
</dbReference>
<sequence length="400" mass="43992">MGWSTTHCLLWLLSLWIWTECQGQVIRIPMQFQASFMASRRQHRAGRTSLLAKYNVIGGGPETASRNSGATETLDNRLNLEYAGPVSIGTPGQPFNMLFDTGSANLWVPSAECSAKNLACQHHHRYNSSASRSYVPDGRRFAIAYGTGSLSGRLAQDTVAIGQLVVRNQTFGMAMHEPGSTFVDTNFAGIVGLGFRAIAEEQITPLFESMCEQRLVEECVFSFYLKRNGSERKGGELLFGGVDATKFSGSLTFVPLTRAGYWQFHLDGVEVGGQVISQHRQAIADTGTSLLAAPPREYLIINSLLGGLPTSNNEYLLNCSELDNLPEIVFIIGGQRFGLQPRDYVMRANDDDGSSICLSAFTLMDSEFWILGDVFIGRYYTAFDVGQRRIGFAPTRSQSV</sequence>
<name>A0A6P4IKV4_DROKI</name>
<evidence type="ECO:0000256" key="9">
    <source>
        <dbReference type="RuleBase" id="RU000454"/>
    </source>
</evidence>
<keyword evidence="12" id="KW-1185">Reference proteome</keyword>
<feature type="disulfide bond" evidence="8">
    <location>
        <begin position="319"/>
        <end position="357"/>
    </location>
</feature>
<dbReference type="PANTHER" id="PTHR47966:SF51">
    <property type="entry name" value="BETA-SITE APP-CLEAVING ENZYME, ISOFORM A-RELATED"/>
    <property type="match status" value="1"/>
</dbReference>
<dbReference type="OrthoDB" id="771136at2759"/>
<feature type="signal peptide" evidence="10">
    <location>
        <begin position="1"/>
        <end position="23"/>
    </location>
</feature>
<evidence type="ECO:0000259" key="11">
    <source>
        <dbReference type="PROSITE" id="PS51767"/>
    </source>
</evidence>
<keyword evidence="3 9" id="KW-0064">Aspartyl protease</keyword>
<dbReference type="SUPFAM" id="SSF50630">
    <property type="entry name" value="Acid proteases"/>
    <property type="match status" value="1"/>
</dbReference>
<proteinExistence type="inferred from homology"/>
<gene>
    <name evidence="13" type="primary">LOC108075452</name>
</gene>
<dbReference type="Pfam" id="PF00026">
    <property type="entry name" value="Asp"/>
    <property type="match status" value="1"/>
</dbReference>
<evidence type="ECO:0000313" key="12">
    <source>
        <dbReference type="Proteomes" id="UP001652661"/>
    </source>
</evidence>
<evidence type="ECO:0000256" key="6">
    <source>
        <dbReference type="ARBA" id="ARBA00023180"/>
    </source>
</evidence>
<dbReference type="InterPro" id="IPR001461">
    <property type="entry name" value="Aspartic_peptidase_A1"/>
</dbReference>